<protein>
    <submittedName>
        <fullName evidence="2">Uncharacterized protein</fullName>
    </submittedName>
</protein>
<keyword evidence="3" id="KW-1185">Reference proteome</keyword>
<reference evidence="2" key="1">
    <citation type="submission" date="2023-10" db="EMBL/GenBank/DDBJ databases">
        <authorList>
            <person name="Chen Y."/>
            <person name="Shah S."/>
            <person name="Dougan E. K."/>
            <person name="Thang M."/>
            <person name="Chan C."/>
        </authorList>
    </citation>
    <scope>NUCLEOTIDE SEQUENCE [LARGE SCALE GENOMIC DNA]</scope>
</reference>
<evidence type="ECO:0000313" key="3">
    <source>
        <dbReference type="Proteomes" id="UP001189429"/>
    </source>
</evidence>
<keyword evidence="1" id="KW-0472">Membrane</keyword>
<comment type="caution">
    <text evidence="2">The sequence shown here is derived from an EMBL/GenBank/DDBJ whole genome shotgun (WGS) entry which is preliminary data.</text>
</comment>
<accession>A0ABN9SN66</accession>
<gene>
    <name evidence="2" type="ORF">PCOR1329_LOCUS31026</name>
</gene>
<feature type="transmembrane region" description="Helical" evidence="1">
    <location>
        <begin position="82"/>
        <end position="104"/>
    </location>
</feature>
<dbReference type="EMBL" id="CAUYUJ010012112">
    <property type="protein sequence ID" value="CAK0833286.1"/>
    <property type="molecule type" value="Genomic_DNA"/>
</dbReference>
<keyword evidence="1" id="KW-1133">Transmembrane helix</keyword>
<sequence length="176" mass="19573">MTAAADLTMPASRSAWWWPRGSPPRWAPPRCTSRCSCASPARACWPAAWASPAASCSTVSFVEIFVKSQDAFSEAIEDQSHAYIAATACLFGGMLLLRFMAMLVHALDKNHKCHEDPAVGMQIRSPVMGPGTIRRRIKPRKHTLLELRADFSGRRLDLPSLARGARQGWRQRRRQG</sequence>
<proteinExistence type="predicted"/>
<keyword evidence="1" id="KW-0812">Transmembrane</keyword>
<dbReference type="Proteomes" id="UP001189429">
    <property type="component" value="Unassembled WGS sequence"/>
</dbReference>
<feature type="non-terminal residue" evidence="2">
    <location>
        <position position="176"/>
    </location>
</feature>
<name>A0ABN9SN66_9DINO</name>
<evidence type="ECO:0000256" key="1">
    <source>
        <dbReference type="SAM" id="Phobius"/>
    </source>
</evidence>
<evidence type="ECO:0000313" key="2">
    <source>
        <dbReference type="EMBL" id="CAK0833286.1"/>
    </source>
</evidence>
<organism evidence="2 3">
    <name type="scientific">Prorocentrum cordatum</name>
    <dbReference type="NCBI Taxonomy" id="2364126"/>
    <lineage>
        <taxon>Eukaryota</taxon>
        <taxon>Sar</taxon>
        <taxon>Alveolata</taxon>
        <taxon>Dinophyceae</taxon>
        <taxon>Prorocentrales</taxon>
        <taxon>Prorocentraceae</taxon>
        <taxon>Prorocentrum</taxon>
    </lineage>
</organism>